<dbReference type="Gene3D" id="3.30.460.10">
    <property type="entry name" value="Beta Polymerase, domain 2"/>
    <property type="match status" value="1"/>
</dbReference>
<dbReference type="Proteomes" id="UP000228996">
    <property type="component" value="Unassembled WGS sequence"/>
</dbReference>
<feature type="domain" description="Polymerase nucleotidyl transferase" evidence="1">
    <location>
        <begin position="2"/>
        <end position="33"/>
    </location>
</feature>
<dbReference type="EMBL" id="PEYO01000017">
    <property type="protein sequence ID" value="PIU03506.1"/>
    <property type="molecule type" value="Genomic_DNA"/>
</dbReference>
<dbReference type="AlphaFoldDB" id="A0A2M6XCZ6"/>
<evidence type="ECO:0000259" key="1">
    <source>
        <dbReference type="Pfam" id="PF01909"/>
    </source>
</evidence>
<dbReference type="SUPFAM" id="SSF81301">
    <property type="entry name" value="Nucleotidyltransferase"/>
    <property type="match status" value="1"/>
</dbReference>
<dbReference type="Pfam" id="PF01909">
    <property type="entry name" value="NTP_transf_2"/>
    <property type="match status" value="1"/>
</dbReference>
<dbReference type="InterPro" id="IPR043519">
    <property type="entry name" value="NT_sf"/>
</dbReference>
<name>A0A2M6XCZ6_9BACT</name>
<reference evidence="3" key="1">
    <citation type="submission" date="2017-09" db="EMBL/GenBank/DDBJ databases">
        <title>Depth-based differentiation of microbial function through sediment-hosted aquifers and enrichment of novel symbionts in the deep terrestrial subsurface.</title>
        <authorList>
            <person name="Probst A.J."/>
            <person name="Ladd B."/>
            <person name="Jarett J.K."/>
            <person name="Geller-Mcgrath D.E."/>
            <person name="Sieber C.M.K."/>
            <person name="Emerson J.B."/>
            <person name="Anantharaman K."/>
            <person name="Thomas B.C."/>
            <person name="Malmstrom R."/>
            <person name="Stieglmeier M."/>
            <person name="Klingl A."/>
            <person name="Woyke T."/>
            <person name="Ryan C.M."/>
            <person name="Banfield J.F."/>
        </authorList>
    </citation>
    <scope>NUCLEOTIDE SEQUENCE [LARGE SCALE GENOMIC DNA]</scope>
</reference>
<accession>A0A2M6XCZ6</accession>
<proteinExistence type="predicted"/>
<dbReference type="CDD" id="cd05403">
    <property type="entry name" value="NT_KNTase_like"/>
    <property type="match status" value="1"/>
</dbReference>
<sequence>MVFGSYAKGIAKRESDIDFLVVSEDFKRKSFDKRYSLLMKARLHPEMMKIAIDSFGITPKEYENASTLTTLGEAKETGITVYSA</sequence>
<evidence type="ECO:0000313" key="3">
    <source>
        <dbReference type="Proteomes" id="UP000228996"/>
    </source>
</evidence>
<dbReference type="GO" id="GO:0016779">
    <property type="term" value="F:nucleotidyltransferase activity"/>
    <property type="evidence" value="ECO:0007669"/>
    <property type="project" value="InterPro"/>
</dbReference>
<gene>
    <name evidence="2" type="ORF">COT44_03595</name>
</gene>
<dbReference type="InterPro" id="IPR002934">
    <property type="entry name" value="Polymerase_NTP_transf_dom"/>
</dbReference>
<evidence type="ECO:0000313" key="2">
    <source>
        <dbReference type="EMBL" id="PIU03506.1"/>
    </source>
</evidence>
<organism evidence="2 3">
    <name type="scientific">Candidatus Shapirobacteria bacterium CG08_land_8_20_14_0_20_39_18</name>
    <dbReference type="NCBI Taxonomy" id="1974883"/>
    <lineage>
        <taxon>Bacteria</taxon>
        <taxon>Candidatus Shapironibacteriota</taxon>
    </lineage>
</organism>
<comment type="caution">
    <text evidence="2">The sequence shown here is derived from an EMBL/GenBank/DDBJ whole genome shotgun (WGS) entry which is preliminary data.</text>
</comment>
<protein>
    <recommendedName>
        <fullName evidence="1">Polymerase nucleotidyl transferase domain-containing protein</fullName>
    </recommendedName>
</protein>